<organism evidence="2 3">
    <name type="scientific">Salix koriyanagi</name>
    <dbReference type="NCBI Taxonomy" id="2511006"/>
    <lineage>
        <taxon>Eukaryota</taxon>
        <taxon>Viridiplantae</taxon>
        <taxon>Streptophyta</taxon>
        <taxon>Embryophyta</taxon>
        <taxon>Tracheophyta</taxon>
        <taxon>Spermatophyta</taxon>
        <taxon>Magnoliopsida</taxon>
        <taxon>eudicotyledons</taxon>
        <taxon>Gunneridae</taxon>
        <taxon>Pentapetalae</taxon>
        <taxon>rosids</taxon>
        <taxon>fabids</taxon>
        <taxon>Malpighiales</taxon>
        <taxon>Salicaceae</taxon>
        <taxon>Saliceae</taxon>
        <taxon>Salix</taxon>
    </lineage>
</organism>
<dbReference type="AlphaFoldDB" id="A0A9Q0YUF3"/>
<reference evidence="2" key="1">
    <citation type="submission" date="2022-11" db="EMBL/GenBank/DDBJ databases">
        <authorList>
            <person name="Hyden B.L."/>
            <person name="Feng K."/>
            <person name="Yates T."/>
            <person name="Jawdy S."/>
            <person name="Smart L.B."/>
            <person name="Muchero W."/>
        </authorList>
    </citation>
    <scope>NUCLEOTIDE SEQUENCE</scope>
    <source>
        <tissue evidence="2">Shoot tip</tissue>
    </source>
</reference>
<accession>A0A9Q0YUF3</accession>
<feature type="region of interest" description="Disordered" evidence="1">
    <location>
        <begin position="1"/>
        <end position="20"/>
    </location>
</feature>
<keyword evidence="3" id="KW-1185">Reference proteome</keyword>
<dbReference type="EMBL" id="JAPFFM010000015">
    <property type="protein sequence ID" value="KAJ6710474.1"/>
    <property type="molecule type" value="Genomic_DNA"/>
</dbReference>
<proteinExistence type="predicted"/>
<gene>
    <name evidence="2" type="ORF">OIU74_011364</name>
</gene>
<evidence type="ECO:0000256" key="1">
    <source>
        <dbReference type="SAM" id="MobiDB-lite"/>
    </source>
</evidence>
<comment type="caution">
    <text evidence="2">The sequence shown here is derived from an EMBL/GenBank/DDBJ whole genome shotgun (WGS) entry which is preliminary data.</text>
</comment>
<evidence type="ECO:0000313" key="2">
    <source>
        <dbReference type="EMBL" id="KAJ6710474.1"/>
    </source>
</evidence>
<name>A0A9Q0YUF3_9ROSI</name>
<dbReference type="Proteomes" id="UP001151752">
    <property type="component" value="Chromosome 2"/>
</dbReference>
<reference evidence="2" key="2">
    <citation type="journal article" date="2023" name="Int. J. Mol. Sci.">
        <title>De Novo Assembly and Annotation of 11 Diverse Shrub Willow (Salix) Genomes Reveals Novel Gene Organization in Sex-Linked Regions.</title>
        <authorList>
            <person name="Hyden B."/>
            <person name="Feng K."/>
            <person name="Yates T.B."/>
            <person name="Jawdy S."/>
            <person name="Cereghino C."/>
            <person name="Smart L.B."/>
            <person name="Muchero W."/>
        </authorList>
    </citation>
    <scope>NUCLEOTIDE SEQUENCE</scope>
    <source>
        <tissue evidence="2">Shoot tip</tissue>
    </source>
</reference>
<sequence length="110" mass="12497">MKPHNLSGDGSLPRESKRTIGGRLKQAVAAASASMNMAKNGAGKGNSSLLCSKEMKRRSWSYQAEEPYKNYDVLRVMGPYMNRLSILLDSGQTRYCQVRSPWMIEYWFTR</sequence>
<protein>
    <submittedName>
        <fullName evidence="2">Uncharacterized protein</fullName>
    </submittedName>
</protein>
<evidence type="ECO:0000313" key="3">
    <source>
        <dbReference type="Proteomes" id="UP001151752"/>
    </source>
</evidence>